<keyword evidence="4" id="KW-0274">FAD</keyword>
<comment type="similarity">
    <text evidence="2">Belongs to the FAD-binding monooxygenase family.</text>
</comment>
<evidence type="ECO:0008006" key="8">
    <source>
        <dbReference type="Google" id="ProtNLM"/>
    </source>
</evidence>
<accession>A0ABR4K0X6</accession>
<protein>
    <recommendedName>
        <fullName evidence="8">FAD/NAD(P)-binding domain-containing protein</fullName>
    </recommendedName>
</protein>
<dbReference type="Proteomes" id="UP001610446">
    <property type="component" value="Unassembled WGS sequence"/>
</dbReference>
<organism evidence="6 7">
    <name type="scientific">Aspergillus pseudoustus</name>
    <dbReference type="NCBI Taxonomy" id="1810923"/>
    <lineage>
        <taxon>Eukaryota</taxon>
        <taxon>Fungi</taxon>
        <taxon>Dikarya</taxon>
        <taxon>Ascomycota</taxon>
        <taxon>Pezizomycotina</taxon>
        <taxon>Eurotiomycetes</taxon>
        <taxon>Eurotiomycetidae</taxon>
        <taxon>Eurotiales</taxon>
        <taxon>Aspergillaceae</taxon>
        <taxon>Aspergillus</taxon>
        <taxon>Aspergillus subgen. Nidulantes</taxon>
    </lineage>
</organism>
<evidence type="ECO:0000256" key="5">
    <source>
        <dbReference type="ARBA" id="ARBA00023002"/>
    </source>
</evidence>
<evidence type="ECO:0000256" key="4">
    <source>
        <dbReference type="ARBA" id="ARBA00022827"/>
    </source>
</evidence>
<dbReference type="InterPro" id="IPR036188">
    <property type="entry name" value="FAD/NAD-bd_sf"/>
</dbReference>
<keyword evidence="3" id="KW-0285">Flavoprotein</keyword>
<dbReference type="PANTHER" id="PTHR42877:SF6">
    <property type="entry name" value="MONOOXYGENASE, PUTATIVE (AFU_ORTHOLOGUE AFUA_3G15050)-RELATED"/>
    <property type="match status" value="1"/>
</dbReference>
<dbReference type="Pfam" id="PF00743">
    <property type="entry name" value="FMO-like"/>
    <property type="match status" value="1"/>
</dbReference>
<dbReference type="InterPro" id="IPR051209">
    <property type="entry name" value="FAD-bind_Monooxygenase_sf"/>
</dbReference>
<evidence type="ECO:0000313" key="6">
    <source>
        <dbReference type="EMBL" id="KAL2844798.1"/>
    </source>
</evidence>
<dbReference type="Gene3D" id="3.50.50.60">
    <property type="entry name" value="FAD/NAD(P)-binding domain"/>
    <property type="match status" value="3"/>
</dbReference>
<evidence type="ECO:0000313" key="7">
    <source>
        <dbReference type="Proteomes" id="UP001610446"/>
    </source>
</evidence>
<gene>
    <name evidence="6" type="ORF">BJY01DRAFT_247961</name>
</gene>
<evidence type="ECO:0000256" key="1">
    <source>
        <dbReference type="ARBA" id="ARBA00001974"/>
    </source>
</evidence>
<comment type="cofactor">
    <cofactor evidence="1">
        <name>FAD</name>
        <dbReference type="ChEBI" id="CHEBI:57692"/>
    </cofactor>
</comment>
<dbReference type="PANTHER" id="PTHR42877">
    <property type="entry name" value="L-ORNITHINE N(5)-MONOOXYGENASE-RELATED"/>
    <property type="match status" value="1"/>
</dbReference>
<proteinExistence type="inferred from homology"/>
<evidence type="ECO:0000256" key="2">
    <source>
        <dbReference type="ARBA" id="ARBA00010139"/>
    </source>
</evidence>
<evidence type="ECO:0000256" key="3">
    <source>
        <dbReference type="ARBA" id="ARBA00022630"/>
    </source>
</evidence>
<keyword evidence="5" id="KW-0560">Oxidoreductase</keyword>
<dbReference type="EMBL" id="JBFXLU010000077">
    <property type="protein sequence ID" value="KAL2844798.1"/>
    <property type="molecule type" value="Genomic_DNA"/>
</dbReference>
<dbReference type="SUPFAM" id="SSF51905">
    <property type="entry name" value="FAD/NAD(P)-binding domain"/>
    <property type="match status" value="3"/>
</dbReference>
<keyword evidence="7" id="KW-1185">Reference proteome</keyword>
<dbReference type="InterPro" id="IPR020946">
    <property type="entry name" value="Flavin_mOase-like"/>
</dbReference>
<comment type="caution">
    <text evidence="6">The sequence shown here is derived from an EMBL/GenBank/DDBJ whole genome shotgun (WGS) entry which is preliminary data.</text>
</comment>
<name>A0ABR4K0X6_9EURO</name>
<sequence length="618" mass="69307">MTVEGSELPNGTATAKAAQAPSALVDAAAEVVVDNESTPMPALTPRSPPVNYPVSNLTLEQRPIDYFRPLRVAVIGAGLSGILAGILLPAKVPGIDLTIFEKNEDVGGTWFENRYPGVRCDIPSHVYQSTFSPNTQWSEEFAEGKEIYQYWQYQAKKYDVYKYLKFSNLVLEADWDEASGQWRLKVEDTKAGQATNKQFDFVITAIGRFNAWKLPDIEGLSDYQGFIRHTSNWDPSFDVTGKTVAVVGNGASGIQIVPNIQPLAKRLDHYARSKTWVAGSWAGAERTFAPQPFSSDQLQAFQDPKTYLDYRKEAEGVYWRGIKGMDRNSKENNEMRTEYIKVMERRLQKKPELLARMIPDFSPHCRRLTPGPGYLEALTEDNVDFIQTPIGRFTTHGIETIDGKIRNVDAIFCATGFNIDFAPPFPIRARGVDLSKAWKADGEIGYPKTYLGLAAPDFPNLLFIGGSHATGASGTVPHSVETQLTYYAKVLRKVSSQGIRTITPTSQAVDDFIEYADAYFPTTPLTDNCSSWANGGRPGARIHGAWPGSASHQTFIRRDPRWEDWEYTYLSKSGNRFAYFGNGRTQREMDENHDVTAYLTLPSEVDLRDLHESWWNWP</sequence>
<reference evidence="6 7" key="1">
    <citation type="submission" date="2024-07" db="EMBL/GenBank/DDBJ databases">
        <title>Section-level genome sequencing and comparative genomics of Aspergillus sections Usti and Cavernicolus.</title>
        <authorList>
            <consortium name="Lawrence Berkeley National Laboratory"/>
            <person name="Nybo J.L."/>
            <person name="Vesth T.C."/>
            <person name="Theobald S."/>
            <person name="Frisvad J.C."/>
            <person name="Larsen T.O."/>
            <person name="Kjaerboelling I."/>
            <person name="Rothschild-Mancinelli K."/>
            <person name="Lyhne E.K."/>
            <person name="Kogle M.E."/>
            <person name="Barry K."/>
            <person name="Clum A."/>
            <person name="Na H."/>
            <person name="Ledsgaard L."/>
            <person name="Lin J."/>
            <person name="Lipzen A."/>
            <person name="Kuo A."/>
            <person name="Riley R."/>
            <person name="Mondo S."/>
            <person name="Labutti K."/>
            <person name="Haridas S."/>
            <person name="Pangalinan J."/>
            <person name="Salamov A.A."/>
            <person name="Simmons B.A."/>
            <person name="Magnuson J.K."/>
            <person name="Chen J."/>
            <person name="Drula E."/>
            <person name="Henrissat B."/>
            <person name="Wiebenga A."/>
            <person name="Lubbers R.J."/>
            <person name="Gomes A.C."/>
            <person name="Makela M.R."/>
            <person name="Stajich J."/>
            <person name="Grigoriev I.V."/>
            <person name="Mortensen U.H."/>
            <person name="De Vries R.P."/>
            <person name="Baker S.E."/>
            <person name="Andersen M.R."/>
        </authorList>
    </citation>
    <scope>NUCLEOTIDE SEQUENCE [LARGE SCALE GENOMIC DNA]</scope>
    <source>
        <strain evidence="6 7">CBS 123904</strain>
    </source>
</reference>